<feature type="non-terminal residue" evidence="2">
    <location>
        <position position="1"/>
    </location>
</feature>
<feature type="compositionally biased region" description="Low complexity" evidence="1">
    <location>
        <begin position="165"/>
        <end position="178"/>
    </location>
</feature>
<sequence length="256" mass="27231">MHTYIPLLLFCFSTEQIDWAPGIVSVDTKVMKAIAGWKNALSFDFRCSFEGIMCTKLVCVWLSTITSRPPPACRRRRCSFSDDTACGRGSLGRLRPARRRTAAADGGEASGGGGGLHGRRRAAPLPRSGAAPAPFLAATSASSAPPGPYGVGVVFRGRRCPRGCSPSTRLLSSSPRARGTGGGADKGRGRRCGQRARATEIGLAERMLRGRGQATEKRPIRPFWGSHPIGLGETSLGLASLQKCQESKMSAFKEVP</sequence>
<feature type="region of interest" description="Disordered" evidence="1">
    <location>
        <begin position="96"/>
        <end position="130"/>
    </location>
</feature>
<feature type="region of interest" description="Disordered" evidence="1">
    <location>
        <begin position="165"/>
        <end position="194"/>
    </location>
</feature>
<protein>
    <submittedName>
        <fullName evidence="2">Uncharacterized protein</fullName>
    </submittedName>
</protein>
<dbReference type="EMBL" id="CP144750">
    <property type="protein sequence ID" value="WVZ81861.1"/>
    <property type="molecule type" value="Genomic_DNA"/>
</dbReference>
<evidence type="ECO:0000313" key="3">
    <source>
        <dbReference type="Proteomes" id="UP001341281"/>
    </source>
</evidence>
<dbReference type="AlphaFoldDB" id="A0AAQ3X1T1"/>
<proteinExistence type="predicted"/>
<evidence type="ECO:0000256" key="1">
    <source>
        <dbReference type="SAM" id="MobiDB-lite"/>
    </source>
</evidence>
<keyword evidence="3" id="KW-1185">Reference proteome</keyword>
<reference evidence="2 3" key="1">
    <citation type="submission" date="2024-02" db="EMBL/GenBank/DDBJ databases">
        <title>High-quality chromosome-scale genome assembly of Pensacola bahiagrass (Paspalum notatum Flugge var. saurae).</title>
        <authorList>
            <person name="Vega J.M."/>
            <person name="Podio M."/>
            <person name="Orjuela J."/>
            <person name="Siena L.A."/>
            <person name="Pessino S.C."/>
            <person name="Combes M.C."/>
            <person name="Mariac C."/>
            <person name="Albertini E."/>
            <person name="Pupilli F."/>
            <person name="Ortiz J.P.A."/>
            <person name="Leblanc O."/>
        </authorList>
    </citation>
    <scope>NUCLEOTIDE SEQUENCE [LARGE SCALE GENOMIC DNA]</scope>
    <source>
        <strain evidence="2">R1</strain>
        <tissue evidence="2">Leaf</tissue>
    </source>
</reference>
<evidence type="ECO:0000313" key="2">
    <source>
        <dbReference type="EMBL" id="WVZ81861.1"/>
    </source>
</evidence>
<organism evidence="2 3">
    <name type="scientific">Paspalum notatum var. saurae</name>
    <dbReference type="NCBI Taxonomy" id="547442"/>
    <lineage>
        <taxon>Eukaryota</taxon>
        <taxon>Viridiplantae</taxon>
        <taxon>Streptophyta</taxon>
        <taxon>Embryophyta</taxon>
        <taxon>Tracheophyta</taxon>
        <taxon>Spermatophyta</taxon>
        <taxon>Magnoliopsida</taxon>
        <taxon>Liliopsida</taxon>
        <taxon>Poales</taxon>
        <taxon>Poaceae</taxon>
        <taxon>PACMAD clade</taxon>
        <taxon>Panicoideae</taxon>
        <taxon>Andropogonodae</taxon>
        <taxon>Paspaleae</taxon>
        <taxon>Paspalinae</taxon>
        <taxon>Paspalum</taxon>
    </lineage>
</organism>
<name>A0AAQ3X1T1_PASNO</name>
<accession>A0AAQ3X1T1</accession>
<gene>
    <name evidence="2" type="ORF">U9M48_029192</name>
</gene>
<dbReference type="Proteomes" id="UP001341281">
    <property type="component" value="Chromosome 06"/>
</dbReference>